<dbReference type="InterPro" id="IPR044878">
    <property type="entry name" value="UbiA_sf"/>
</dbReference>
<dbReference type="Proteomes" id="UP001500274">
    <property type="component" value="Unassembled WGS sequence"/>
</dbReference>
<dbReference type="Pfam" id="PF01040">
    <property type="entry name" value="UbiA"/>
    <property type="match status" value="1"/>
</dbReference>
<comment type="caution">
    <text evidence="6">The sequence shown here is derived from an EMBL/GenBank/DDBJ whole genome shotgun (WGS) entry which is preliminary data.</text>
</comment>
<feature type="transmembrane region" description="Helical" evidence="5">
    <location>
        <begin position="201"/>
        <end position="222"/>
    </location>
</feature>
<evidence type="ECO:0000256" key="4">
    <source>
        <dbReference type="ARBA" id="ARBA00023136"/>
    </source>
</evidence>
<keyword evidence="2 5" id="KW-0812">Transmembrane</keyword>
<reference evidence="7" key="1">
    <citation type="journal article" date="2019" name="Int. J. Syst. Evol. Microbiol.">
        <title>The Global Catalogue of Microorganisms (GCM) 10K type strain sequencing project: providing services to taxonomists for standard genome sequencing and annotation.</title>
        <authorList>
            <consortium name="The Broad Institute Genomics Platform"/>
            <consortium name="The Broad Institute Genome Sequencing Center for Infectious Disease"/>
            <person name="Wu L."/>
            <person name="Ma J."/>
        </authorList>
    </citation>
    <scope>NUCLEOTIDE SEQUENCE [LARGE SCALE GENOMIC DNA]</scope>
    <source>
        <strain evidence="7">JCM 16365</strain>
    </source>
</reference>
<dbReference type="EMBL" id="BAAARI010000007">
    <property type="protein sequence ID" value="GAA2573570.1"/>
    <property type="molecule type" value="Genomic_DNA"/>
</dbReference>
<evidence type="ECO:0000256" key="5">
    <source>
        <dbReference type="SAM" id="Phobius"/>
    </source>
</evidence>
<sequence>MTRALATVRALWASTHPGPALVVTVLTLALGVSAGLDVWRIALLTVAVFAGQVSIGLSNDAIDAGRDRAVRRPDKPLARGDVSLRMAWVVAAASVAAALLLSAPLGAGLLAAQAVTIASAWLYNAPLKATPFSIVPFLVSFGLLPSLATLSAAEPALAAPWASAAGASLGAAVHLANVLPDLDDDQRTGIRGLPHRIGARWSGALASVGIIGGAVAVRLGPARDAAPIVSWVFFAVVVGVAVVAVGCAWTRRPGRIVFRLVMGAALLLAVQLVATGGSLTA</sequence>
<feature type="transmembrane region" description="Helical" evidence="5">
    <location>
        <begin position="228"/>
        <end position="249"/>
    </location>
</feature>
<proteinExistence type="predicted"/>
<evidence type="ECO:0000313" key="6">
    <source>
        <dbReference type="EMBL" id="GAA2573570.1"/>
    </source>
</evidence>
<dbReference type="Gene3D" id="1.10.357.140">
    <property type="entry name" value="UbiA prenyltransferase"/>
    <property type="match status" value="1"/>
</dbReference>
<dbReference type="InterPro" id="IPR000537">
    <property type="entry name" value="UbiA_prenyltransferase"/>
</dbReference>
<protein>
    <submittedName>
        <fullName evidence="6">UbiA family prenyltransferase</fullName>
    </submittedName>
</protein>
<feature type="transmembrane region" description="Helical" evidence="5">
    <location>
        <begin position="159"/>
        <end position="180"/>
    </location>
</feature>
<keyword evidence="3 5" id="KW-1133">Transmembrane helix</keyword>
<name>A0ABP6BJ27_9MICO</name>
<organism evidence="6 7">
    <name type="scientific">Microbacterium binotii</name>
    <dbReference type="NCBI Taxonomy" id="462710"/>
    <lineage>
        <taxon>Bacteria</taxon>
        <taxon>Bacillati</taxon>
        <taxon>Actinomycetota</taxon>
        <taxon>Actinomycetes</taxon>
        <taxon>Micrococcales</taxon>
        <taxon>Microbacteriaceae</taxon>
        <taxon>Microbacterium</taxon>
    </lineage>
</organism>
<evidence type="ECO:0000256" key="1">
    <source>
        <dbReference type="ARBA" id="ARBA00004141"/>
    </source>
</evidence>
<comment type="subcellular location">
    <subcellularLocation>
        <location evidence="1">Membrane</location>
        <topology evidence="1">Multi-pass membrane protein</topology>
    </subcellularLocation>
</comment>
<evidence type="ECO:0000256" key="2">
    <source>
        <dbReference type="ARBA" id="ARBA00022692"/>
    </source>
</evidence>
<gene>
    <name evidence="6" type="ORF">GCM10009862_10580</name>
</gene>
<evidence type="ECO:0000313" key="7">
    <source>
        <dbReference type="Proteomes" id="UP001500274"/>
    </source>
</evidence>
<evidence type="ECO:0000256" key="3">
    <source>
        <dbReference type="ARBA" id="ARBA00022989"/>
    </source>
</evidence>
<feature type="transmembrane region" description="Helical" evidence="5">
    <location>
        <begin position="132"/>
        <end position="153"/>
    </location>
</feature>
<dbReference type="RefSeq" id="WP_344227520.1">
    <property type="nucleotide sequence ID" value="NZ_BAAARI010000007.1"/>
</dbReference>
<feature type="transmembrane region" description="Helical" evidence="5">
    <location>
        <begin position="256"/>
        <end position="274"/>
    </location>
</feature>
<keyword evidence="7" id="KW-1185">Reference proteome</keyword>
<keyword evidence="4 5" id="KW-0472">Membrane</keyword>
<feature type="transmembrane region" description="Helical" evidence="5">
    <location>
        <begin position="82"/>
        <end position="101"/>
    </location>
</feature>
<accession>A0ABP6BJ27</accession>